<evidence type="ECO:0000313" key="1">
    <source>
        <dbReference type="EMBL" id="EAS43483.1"/>
    </source>
</evidence>
<proteinExistence type="predicted"/>
<dbReference type="Proteomes" id="UP000003789">
    <property type="component" value="Unassembled WGS sequence"/>
</dbReference>
<dbReference type="HOGENOM" id="CLU_2900274_0_0_6"/>
<dbReference type="EMBL" id="AAPH01000010">
    <property type="protein sequence ID" value="EAS43483.1"/>
    <property type="molecule type" value="Genomic_DNA"/>
</dbReference>
<organism evidence="1 2">
    <name type="scientific">Photobacterium profundum 3TCK</name>
    <dbReference type="NCBI Taxonomy" id="314280"/>
    <lineage>
        <taxon>Bacteria</taxon>
        <taxon>Pseudomonadati</taxon>
        <taxon>Pseudomonadota</taxon>
        <taxon>Gammaproteobacteria</taxon>
        <taxon>Vibrionales</taxon>
        <taxon>Vibrionaceae</taxon>
        <taxon>Photobacterium</taxon>
    </lineage>
</organism>
<sequence>MIKQNIRYLERKMKKEIEKNPKSEIVEMYKKAIDKEKEELKYWNSVREKNKVNFIDISKEKK</sequence>
<dbReference type="AlphaFoldDB" id="Q1Z4Y8"/>
<dbReference type="RefSeq" id="WP_006228293.1">
    <property type="nucleotide sequence ID" value="NZ_AAPH01000010.1"/>
</dbReference>
<protein>
    <submittedName>
        <fullName evidence="1">Uncharacterized protein</fullName>
    </submittedName>
</protein>
<name>Q1Z4Y8_9GAMM</name>
<comment type="caution">
    <text evidence="1">The sequence shown here is derived from an EMBL/GenBank/DDBJ whole genome shotgun (WGS) entry which is preliminary data.</text>
</comment>
<accession>Q1Z4Y8</accession>
<evidence type="ECO:0000313" key="2">
    <source>
        <dbReference type="Proteomes" id="UP000003789"/>
    </source>
</evidence>
<gene>
    <name evidence="1" type="ORF">P3TCK_01464</name>
</gene>
<reference evidence="1 2" key="1">
    <citation type="submission" date="2006-03" db="EMBL/GenBank/DDBJ databases">
        <authorList>
            <person name="Bartlett D.H."/>
            <person name="Valle G."/>
            <person name="Lauro F.M."/>
            <person name="Vezzi A."/>
            <person name="Simonato F."/>
            <person name="Eloe E."/>
            <person name="Vitulo N."/>
            <person name="Stratton T.K."/>
            <person name="D'angelo M."/>
            <person name="Ferriera S."/>
            <person name="Johnson J."/>
            <person name="Kravitz S."/>
            <person name="Beeson K."/>
            <person name="Sutton G."/>
            <person name="Rogers Y."/>
            <person name="Friedman R."/>
            <person name="Frazier M."/>
            <person name="Venter J.C."/>
        </authorList>
    </citation>
    <scope>NUCLEOTIDE SEQUENCE [LARGE SCALE GENOMIC DNA]</scope>
    <source>
        <strain evidence="1 2">3TCK</strain>
    </source>
</reference>